<feature type="domain" description="Translation elongation factor EFTs/EF1B dimerisation" evidence="6">
    <location>
        <begin position="135"/>
        <end position="167"/>
    </location>
</feature>
<evidence type="ECO:0000256" key="4">
    <source>
        <dbReference type="HAMAP-Rule" id="MF_03135"/>
    </source>
</evidence>
<dbReference type="EMBL" id="KZ662912">
    <property type="protein sequence ID" value="PPS17621.1"/>
    <property type="molecule type" value="Genomic_DNA"/>
</dbReference>
<evidence type="ECO:0000256" key="3">
    <source>
        <dbReference type="ARBA" id="ARBA00022917"/>
    </source>
</evidence>
<dbReference type="GO" id="GO:0003746">
    <property type="term" value="F:translation elongation factor activity"/>
    <property type="evidence" value="ECO:0007669"/>
    <property type="project" value="UniProtKB-UniRule"/>
</dbReference>
<dbReference type="Proteomes" id="UP000239757">
    <property type="component" value="Unassembled WGS sequence"/>
</dbReference>
<dbReference type="Gene3D" id="3.30.479.20">
    <property type="entry name" value="Elongation factor Ts, dimerisation domain"/>
    <property type="match status" value="2"/>
</dbReference>
<keyword evidence="3 4" id="KW-0648">Protein biosynthesis</keyword>
<evidence type="ECO:0000259" key="6">
    <source>
        <dbReference type="Pfam" id="PF00889"/>
    </source>
</evidence>
<evidence type="ECO:0000256" key="1">
    <source>
        <dbReference type="ARBA" id="ARBA00005532"/>
    </source>
</evidence>
<dbReference type="Gene3D" id="1.10.8.10">
    <property type="entry name" value="DNA helicase RuvA subunit, C-terminal domain"/>
    <property type="match status" value="1"/>
</dbReference>
<dbReference type="Pfam" id="PF00889">
    <property type="entry name" value="EF_TS"/>
    <property type="match status" value="2"/>
</dbReference>
<comment type="function">
    <text evidence="4 5">Associates with the EF-Tu.GDP complex and induces the exchange of GDP to GTP. It remains bound to the aminoacyl-tRNA.EF-Tu.GTP complex up to the GTP hydrolysis stage on the ribosome.</text>
</comment>
<evidence type="ECO:0000313" key="7">
    <source>
        <dbReference type="EMBL" id="PPS17621.1"/>
    </source>
</evidence>
<evidence type="ECO:0000313" key="8">
    <source>
        <dbReference type="Proteomes" id="UP000239757"/>
    </source>
</evidence>
<dbReference type="OrthoDB" id="277235at2759"/>
<protein>
    <recommendedName>
        <fullName evidence="4">Elongation factor Ts, mitochondrial</fullName>
        <shortName evidence="4">EF-Ts</shortName>
        <shortName evidence="4">EF-TsMt</shortName>
    </recommendedName>
</protein>
<dbReference type="InterPro" id="IPR001816">
    <property type="entry name" value="Transl_elong_EFTs/EF1B"/>
</dbReference>
<name>A0A2P5YPZ0_GOSBA</name>
<dbReference type="CDD" id="cd14275">
    <property type="entry name" value="UBA_EF-Ts"/>
    <property type="match status" value="1"/>
</dbReference>
<proteinExistence type="inferred from homology"/>
<evidence type="ECO:0000256" key="2">
    <source>
        <dbReference type="ARBA" id="ARBA00022768"/>
    </source>
</evidence>
<keyword evidence="4" id="KW-0496">Mitochondrion</keyword>
<dbReference type="GO" id="GO:0070125">
    <property type="term" value="P:mitochondrial translational elongation"/>
    <property type="evidence" value="ECO:0007669"/>
    <property type="project" value="TreeGrafter"/>
</dbReference>
<dbReference type="PANTHER" id="PTHR11741:SF0">
    <property type="entry name" value="ELONGATION FACTOR TS, MITOCHONDRIAL"/>
    <property type="match status" value="1"/>
</dbReference>
<feature type="domain" description="Translation elongation factor EFTs/EF1B dimerisation" evidence="6">
    <location>
        <begin position="241"/>
        <end position="399"/>
    </location>
</feature>
<dbReference type="InterPro" id="IPR009060">
    <property type="entry name" value="UBA-like_sf"/>
</dbReference>
<dbReference type="Gene3D" id="1.10.286.20">
    <property type="match status" value="1"/>
</dbReference>
<dbReference type="PROSITE" id="PS01127">
    <property type="entry name" value="EF_TS_2"/>
    <property type="match status" value="1"/>
</dbReference>
<evidence type="ECO:0000256" key="5">
    <source>
        <dbReference type="RuleBase" id="RU000642"/>
    </source>
</evidence>
<organism evidence="7 8">
    <name type="scientific">Gossypium barbadense</name>
    <name type="common">Sea Island cotton</name>
    <name type="synonym">Hibiscus barbadensis</name>
    <dbReference type="NCBI Taxonomy" id="3634"/>
    <lineage>
        <taxon>Eukaryota</taxon>
        <taxon>Viridiplantae</taxon>
        <taxon>Streptophyta</taxon>
        <taxon>Embryophyta</taxon>
        <taxon>Tracheophyta</taxon>
        <taxon>Spermatophyta</taxon>
        <taxon>Magnoliopsida</taxon>
        <taxon>eudicotyledons</taxon>
        <taxon>Gunneridae</taxon>
        <taxon>Pentapetalae</taxon>
        <taxon>rosids</taxon>
        <taxon>malvids</taxon>
        <taxon>Malvales</taxon>
        <taxon>Malvaceae</taxon>
        <taxon>Malvoideae</taxon>
        <taxon>Gossypium</taxon>
    </lineage>
</organism>
<sequence length="458" mass="50669">MAFFRNAKQPLGILLYNTRLSTCSRHGYSTWATKGTSFAQSTDTKASKTAYLYWVSRRFNSQAASSAEQMSLIKQLRERTSAPIKDVKASLVDCNWDIEAAQKELRKRGKVLAMKKSSRTATEGLLALAQNEGKAAVIELNCETDFVARNEIFEYLALALAKKALFVQNSSQQIPGVFSFGPECLEVGRFFYGFTLSSIFVINKNQFYRTSSGDKILTFFMGCHETLIGFPIKSVNKRFGSGETTIQNAVTEVAAMMGENIKLRRGVVMSTSSHGVVSAYLHRCPRPGLGRIAGILSLEVENEISQLDALQKVGSELAMHIVAAKPLFLTKEGVTSDVLNNEREILKSQAISTGKSLMAIEKMVDGRLRKYFEEVVFMEQKYFLNDSLSIKGLKRGYQKVETFKPMGNVLSIHDTILDNVSKEVGSPVKIGNFFRMEVGEGIQSQEASSSAEPVAQAV</sequence>
<dbReference type="HAMAP" id="MF_00050">
    <property type="entry name" value="EF_Ts"/>
    <property type="match status" value="1"/>
</dbReference>
<comment type="similarity">
    <text evidence="1 4 5">Belongs to the EF-Ts family.</text>
</comment>
<dbReference type="GO" id="GO:0005739">
    <property type="term" value="C:mitochondrion"/>
    <property type="evidence" value="ECO:0007669"/>
    <property type="project" value="UniProtKB-SubCell"/>
</dbReference>
<dbReference type="InterPro" id="IPR036402">
    <property type="entry name" value="EF-Ts_dimer_sf"/>
</dbReference>
<dbReference type="FunFam" id="1.10.8.10:FF:000001">
    <property type="entry name" value="Elongation factor Ts"/>
    <property type="match status" value="1"/>
</dbReference>
<dbReference type="NCBIfam" id="TIGR00116">
    <property type="entry name" value="tsf"/>
    <property type="match status" value="1"/>
</dbReference>
<accession>A0A2P5YPZ0</accession>
<dbReference type="InterPro" id="IPR014039">
    <property type="entry name" value="Transl_elong_EFTs/EF1B_dimer"/>
</dbReference>
<dbReference type="SUPFAM" id="SSF46934">
    <property type="entry name" value="UBA-like"/>
    <property type="match status" value="1"/>
</dbReference>
<comment type="subcellular location">
    <subcellularLocation>
        <location evidence="4">Mitochondrion</location>
    </subcellularLocation>
</comment>
<dbReference type="PANTHER" id="PTHR11741">
    <property type="entry name" value="ELONGATION FACTOR TS"/>
    <property type="match status" value="1"/>
</dbReference>
<dbReference type="SUPFAM" id="SSF54713">
    <property type="entry name" value="Elongation factor Ts (EF-Ts), dimerisation domain"/>
    <property type="match status" value="1"/>
</dbReference>
<dbReference type="AlphaFoldDB" id="A0A2P5YPZ0"/>
<dbReference type="InterPro" id="IPR018101">
    <property type="entry name" value="Transl_elong_Ts_CS"/>
</dbReference>
<gene>
    <name evidence="4" type="primary">EFTS</name>
    <name evidence="7" type="ORF">GOBAR_AA02962</name>
</gene>
<dbReference type="FunFam" id="1.10.286.20:FF:000001">
    <property type="entry name" value="Elongation factor Ts"/>
    <property type="match status" value="1"/>
</dbReference>
<reference evidence="7 8" key="1">
    <citation type="submission" date="2015-01" db="EMBL/GenBank/DDBJ databases">
        <title>Genome of allotetraploid Gossypium barbadense reveals genomic plasticity and fiber elongation in cotton evolution.</title>
        <authorList>
            <person name="Chen X."/>
            <person name="Liu X."/>
            <person name="Zhao B."/>
            <person name="Zheng H."/>
            <person name="Hu Y."/>
            <person name="Lu G."/>
            <person name="Yang C."/>
            <person name="Chen J."/>
            <person name="Shan C."/>
            <person name="Zhang L."/>
            <person name="Zhou Y."/>
            <person name="Wang L."/>
            <person name="Guo W."/>
            <person name="Bai Y."/>
            <person name="Ruan J."/>
            <person name="Shangguan X."/>
            <person name="Mao Y."/>
            <person name="Jiang J."/>
            <person name="Zhu Y."/>
            <person name="Lei J."/>
            <person name="Kang H."/>
            <person name="Chen S."/>
            <person name="He X."/>
            <person name="Wang R."/>
            <person name="Wang Y."/>
            <person name="Chen J."/>
            <person name="Wang L."/>
            <person name="Yu S."/>
            <person name="Wang B."/>
            <person name="Wei J."/>
            <person name="Song S."/>
            <person name="Lu X."/>
            <person name="Gao Z."/>
            <person name="Gu W."/>
            <person name="Deng X."/>
            <person name="Ma D."/>
            <person name="Wang S."/>
            <person name="Liang W."/>
            <person name="Fang L."/>
            <person name="Cai C."/>
            <person name="Zhu X."/>
            <person name="Zhou B."/>
            <person name="Zhang Y."/>
            <person name="Chen Z."/>
            <person name="Xu S."/>
            <person name="Zhu R."/>
            <person name="Wang S."/>
            <person name="Zhang T."/>
            <person name="Zhao G."/>
        </authorList>
    </citation>
    <scope>NUCLEOTIDE SEQUENCE [LARGE SCALE GENOMIC DNA]</scope>
    <source>
        <strain evidence="8">cv. Xinhai21</strain>
        <tissue evidence="7">Leaf</tissue>
    </source>
</reference>
<keyword evidence="2 4" id="KW-0251">Elongation factor</keyword>